<evidence type="ECO:0000313" key="2">
    <source>
        <dbReference type="Proteomes" id="UP001164965"/>
    </source>
</evidence>
<accession>A0ABY6P1R6</accession>
<gene>
    <name evidence="1" type="ORF">RHODO2019_02835</name>
</gene>
<reference evidence="1" key="1">
    <citation type="submission" date="2022-10" db="EMBL/GenBank/DDBJ databases">
        <title>Rhodococcus sp.75.</title>
        <authorList>
            <person name="Sun M."/>
        </authorList>
    </citation>
    <scope>NUCLEOTIDE SEQUENCE</scope>
    <source>
        <strain evidence="1">75</strain>
    </source>
</reference>
<protein>
    <submittedName>
        <fullName evidence="1">SRPBCC family protein</fullName>
    </submittedName>
</protein>
<name>A0ABY6P1R6_9NOCA</name>
<dbReference type="InterPro" id="IPR023393">
    <property type="entry name" value="START-like_dom_sf"/>
</dbReference>
<dbReference type="RefSeq" id="WP_265383534.1">
    <property type="nucleotide sequence ID" value="NZ_CP110615.1"/>
</dbReference>
<dbReference type="EMBL" id="CP110615">
    <property type="protein sequence ID" value="UZJ25429.1"/>
    <property type="molecule type" value="Genomic_DNA"/>
</dbReference>
<proteinExistence type="predicted"/>
<dbReference type="Gene3D" id="3.30.530.20">
    <property type="match status" value="1"/>
</dbReference>
<dbReference type="InterPro" id="IPR019587">
    <property type="entry name" value="Polyketide_cyclase/dehydratase"/>
</dbReference>
<keyword evidence="2" id="KW-1185">Reference proteome</keyword>
<sequence length="145" mass="15789">MITVDETVKTTLPPTEAFEYLKNFEHTSEWDPGTPVVEKTSTGPVAVGSTFHAEAEFKGKRQPLEYVVTALNENSITLRGENGTVVSVDTISVTPSGPGSAVRYEAEFTIKGWKRIAEPFVKGTFQGLAEPAVDGMKRKLDSLAR</sequence>
<dbReference type="Proteomes" id="UP001164965">
    <property type="component" value="Chromosome"/>
</dbReference>
<evidence type="ECO:0000313" key="1">
    <source>
        <dbReference type="EMBL" id="UZJ25429.1"/>
    </source>
</evidence>
<dbReference type="Pfam" id="PF10604">
    <property type="entry name" value="Polyketide_cyc2"/>
    <property type="match status" value="1"/>
</dbReference>
<dbReference type="SUPFAM" id="SSF55961">
    <property type="entry name" value="Bet v1-like"/>
    <property type="match status" value="1"/>
</dbReference>
<organism evidence="1 2">
    <name type="scientific">Rhodococcus antarcticus</name>
    <dbReference type="NCBI Taxonomy" id="2987751"/>
    <lineage>
        <taxon>Bacteria</taxon>
        <taxon>Bacillati</taxon>
        <taxon>Actinomycetota</taxon>
        <taxon>Actinomycetes</taxon>
        <taxon>Mycobacteriales</taxon>
        <taxon>Nocardiaceae</taxon>
        <taxon>Rhodococcus</taxon>
    </lineage>
</organism>